<evidence type="ECO:0000256" key="8">
    <source>
        <dbReference type="ARBA" id="ARBA00047899"/>
    </source>
</evidence>
<evidence type="ECO:0000256" key="4">
    <source>
        <dbReference type="ARBA" id="ARBA00013948"/>
    </source>
</evidence>
<organism evidence="12 13">
    <name type="scientific">Exserohilum turcicum (strain 28A)</name>
    <name type="common">Northern leaf blight fungus</name>
    <name type="synonym">Setosphaeria turcica</name>
    <dbReference type="NCBI Taxonomy" id="671987"/>
    <lineage>
        <taxon>Eukaryota</taxon>
        <taxon>Fungi</taxon>
        <taxon>Dikarya</taxon>
        <taxon>Ascomycota</taxon>
        <taxon>Pezizomycotina</taxon>
        <taxon>Dothideomycetes</taxon>
        <taxon>Pleosporomycetidae</taxon>
        <taxon>Pleosporales</taxon>
        <taxon>Pleosporineae</taxon>
        <taxon>Pleosporaceae</taxon>
        <taxon>Exserohilum</taxon>
    </lineage>
</organism>
<dbReference type="InterPro" id="IPR011009">
    <property type="entry name" value="Kinase-like_dom_sf"/>
</dbReference>
<protein>
    <recommendedName>
        <fullName evidence="5">EKC/KEOPS complex subunit BUD32</fullName>
        <ecNumber evidence="3">2.7.11.1</ecNumber>
    </recommendedName>
    <alternativeName>
        <fullName evidence="6 7">Atypical Serine/threonine protein kinase BUD32</fullName>
    </alternativeName>
    <alternativeName>
        <fullName evidence="4">EKC/KEOPS complex subunit bud32</fullName>
    </alternativeName>
</protein>
<dbReference type="EMBL" id="KB908814">
    <property type="protein sequence ID" value="EOA83908.1"/>
    <property type="molecule type" value="Genomic_DNA"/>
</dbReference>
<evidence type="ECO:0000256" key="7">
    <source>
        <dbReference type="ARBA" id="ARBA00033194"/>
    </source>
</evidence>
<evidence type="ECO:0000256" key="10">
    <source>
        <dbReference type="SAM" id="Phobius"/>
    </source>
</evidence>
<comment type="function">
    <text evidence="1">Component of the EKC/KEOPS complex that is required for the formation of a threonylcarbamoyl group on adenosine at position 37 (t(6)A37) in tRNAs that read codons beginning with adenine. The complex is probably involved in the transfer of the threonylcarbamoyl moiety of threonylcarbamoyl-AMP (TC-AMP) to the N6 group of A37. BUD32 has ATPase activity in the context of the EKC/KEOPS complex and likely plays a supporting role to the catalytic subunit KAE1. The EKC/KEOPS complex also promotes both telomere uncapping and telomere elongation. The complex is required for efficient recruitment of transcriptional coactivators.</text>
</comment>
<evidence type="ECO:0000256" key="3">
    <source>
        <dbReference type="ARBA" id="ARBA00012513"/>
    </source>
</evidence>
<reference evidence="12 13" key="2">
    <citation type="journal article" date="2013" name="PLoS Genet.">
        <title>Comparative genome structure, secondary metabolite, and effector coding capacity across Cochliobolus pathogens.</title>
        <authorList>
            <person name="Condon B.J."/>
            <person name="Leng Y."/>
            <person name="Wu D."/>
            <person name="Bushley K.E."/>
            <person name="Ohm R.A."/>
            <person name="Otillar R."/>
            <person name="Martin J."/>
            <person name="Schackwitz W."/>
            <person name="Grimwood J."/>
            <person name="MohdZainudin N."/>
            <person name="Xue C."/>
            <person name="Wang R."/>
            <person name="Manning V.A."/>
            <person name="Dhillon B."/>
            <person name="Tu Z.J."/>
            <person name="Steffenson B.J."/>
            <person name="Salamov A."/>
            <person name="Sun H."/>
            <person name="Lowry S."/>
            <person name="LaButti K."/>
            <person name="Han J."/>
            <person name="Copeland A."/>
            <person name="Lindquist E."/>
            <person name="Barry K."/>
            <person name="Schmutz J."/>
            <person name="Baker S.E."/>
            <person name="Ciuffetti L.M."/>
            <person name="Grigoriev I.V."/>
            <person name="Zhong S."/>
            <person name="Turgeon B.G."/>
        </authorList>
    </citation>
    <scope>NUCLEOTIDE SEQUENCE [LARGE SCALE GENOMIC DNA]</scope>
    <source>
        <strain evidence="13">28A</strain>
    </source>
</reference>
<dbReference type="GO" id="GO:0005524">
    <property type="term" value="F:ATP binding"/>
    <property type="evidence" value="ECO:0007669"/>
    <property type="project" value="InterPro"/>
</dbReference>
<dbReference type="GeneID" id="19404774"/>
<dbReference type="InterPro" id="IPR051681">
    <property type="entry name" value="Ser/Thr_Kinases-Pseudokinases"/>
</dbReference>
<dbReference type="Pfam" id="PF00069">
    <property type="entry name" value="Pkinase"/>
    <property type="match status" value="1"/>
</dbReference>
<evidence type="ECO:0000256" key="6">
    <source>
        <dbReference type="ARBA" id="ARBA00030980"/>
    </source>
</evidence>
<evidence type="ECO:0000313" key="13">
    <source>
        <dbReference type="Proteomes" id="UP000016935"/>
    </source>
</evidence>
<dbReference type="PROSITE" id="PS00109">
    <property type="entry name" value="PROTEIN_KINASE_TYR"/>
    <property type="match status" value="1"/>
</dbReference>
<keyword evidence="10" id="KW-0812">Transmembrane</keyword>
<gene>
    <name evidence="12" type="ORF">SETTUDRAFT_42684</name>
</gene>
<name>R0JS14_EXST2</name>
<sequence>MDNGSIEYPTGFGLKDIVAYGNTGMVCLDAASQTIIKTPHDETYADSLKVERRIYERFEERGGHNGLLRYYGPFDRFGIRLEYAPGFDLRSTLSERMDIGYAQRLRWVQQITDALSFVHSVKVIHGDLTCSNVFLTKGLDAKLGDFGGSSLDGSNLLVAITESHQYPGVLLSTHADIFALGSVIYHIMTGTAPYHGRSDEQIVRLFQKGEFPSTTSLGPVGQVITKCWQAKYDSAEDVRDDIEAIISDGNPHLTNVPPSSSFPIVILAVGIVAIVLVKTSAWSRLGWN</sequence>
<dbReference type="InterPro" id="IPR008266">
    <property type="entry name" value="Tyr_kinase_AS"/>
</dbReference>
<dbReference type="InterPro" id="IPR000719">
    <property type="entry name" value="Prot_kinase_dom"/>
</dbReference>
<accession>R0JS14</accession>
<dbReference type="PANTHER" id="PTHR44329">
    <property type="entry name" value="SERINE/THREONINE-PROTEIN KINASE TNNI3K-RELATED"/>
    <property type="match status" value="1"/>
</dbReference>
<keyword evidence="13" id="KW-1185">Reference proteome</keyword>
<reference evidence="12 13" key="1">
    <citation type="journal article" date="2012" name="PLoS Pathog.">
        <title>Diverse lifestyles and strategies of plant pathogenesis encoded in the genomes of eighteen Dothideomycetes fungi.</title>
        <authorList>
            <person name="Ohm R.A."/>
            <person name="Feau N."/>
            <person name="Henrissat B."/>
            <person name="Schoch C.L."/>
            <person name="Horwitz B.A."/>
            <person name="Barry K.W."/>
            <person name="Condon B.J."/>
            <person name="Copeland A.C."/>
            <person name="Dhillon B."/>
            <person name="Glaser F."/>
            <person name="Hesse C.N."/>
            <person name="Kosti I."/>
            <person name="LaButti K."/>
            <person name="Lindquist E.A."/>
            <person name="Lucas S."/>
            <person name="Salamov A.A."/>
            <person name="Bradshaw R.E."/>
            <person name="Ciuffetti L."/>
            <person name="Hamelin R.C."/>
            <person name="Kema G.H.J."/>
            <person name="Lawrence C."/>
            <person name="Scott J.A."/>
            <person name="Spatafora J.W."/>
            <person name="Turgeon B.G."/>
            <person name="de Wit P.J.G.M."/>
            <person name="Zhong S."/>
            <person name="Goodwin S.B."/>
            <person name="Grigoriev I.V."/>
        </authorList>
    </citation>
    <scope>NUCLEOTIDE SEQUENCE [LARGE SCALE GENOMIC DNA]</scope>
    <source>
        <strain evidence="13">28A</strain>
    </source>
</reference>
<dbReference type="RefSeq" id="XP_008028143.1">
    <property type="nucleotide sequence ID" value="XM_008029952.1"/>
</dbReference>
<proteinExistence type="predicted"/>
<keyword evidence="10" id="KW-0472">Membrane</keyword>
<comment type="catalytic activity">
    <reaction evidence="9">
        <text>L-seryl-[protein] + ATP = O-phospho-L-seryl-[protein] + ADP + H(+)</text>
        <dbReference type="Rhea" id="RHEA:17989"/>
        <dbReference type="Rhea" id="RHEA-COMP:9863"/>
        <dbReference type="Rhea" id="RHEA-COMP:11604"/>
        <dbReference type="ChEBI" id="CHEBI:15378"/>
        <dbReference type="ChEBI" id="CHEBI:29999"/>
        <dbReference type="ChEBI" id="CHEBI:30616"/>
        <dbReference type="ChEBI" id="CHEBI:83421"/>
        <dbReference type="ChEBI" id="CHEBI:456216"/>
        <dbReference type="EC" id="2.7.11.1"/>
    </reaction>
</comment>
<dbReference type="STRING" id="671987.R0JS14"/>
<dbReference type="EC" id="2.7.11.1" evidence="3"/>
<dbReference type="Gene3D" id="1.10.510.10">
    <property type="entry name" value="Transferase(Phosphotransferase) domain 1"/>
    <property type="match status" value="1"/>
</dbReference>
<dbReference type="eggNOG" id="KOG0611">
    <property type="taxonomic scope" value="Eukaryota"/>
</dbReference>
<dbReference type="OrthoDB" id="1668230at2759"/>
<keyword evidence="10" id="KW-1133">Transmembrane helix</keyword>
<feature type="transmembrane region" description="Helical" evidence="10">
    <location>
        <begin position="260"/>
        <end position="277"/>
    </location>
</feature>
<dbReference type="HOGENOM" id="CLU_000288_31_3_1"/>
<comment type="subunit">
    <text evidence="2">Component of the EKC/KEOPS complex composed of at least BUD32, CGI121, GON7, KAE1 and PCC1; the whole complex dimerizes.</text>
</comment>
<evidence type="ECO:0000313" key="12">
    <source>
        <dbReference type="EMBL" id="EOA83908.1"/>
    </source>
</evidence>
<dbReference type="PANTHER" id="PTHR44329:SF291">
    <property type="entry name" value="PROTEIN KINASE DOMAIN-CONTAINING PROTEIN"/>
    <property type="match status" value="1"/>
</dbReference>
<evidence type="ECO:0000256" key="2">
    <source>
        <dbReference type="ARBA" id="ARBA00011534"/>
    </source>
</evidence>
<evidence type="ECO:0000259" key="11">
    <source>
        <dbReference type="PROSITE" id="PS50011"/>
    </source>
</evidence>
<evidence type="ECO:0000256" key="5">
    <source>
        <dbReference type="ARBA" id="ARBA00019973"/>
    </source>
</evidence>
<feature type="domain" description="Protein kinase" evidence="11">
    <location>
        <begin position="12"/>
        <end position="253"/>
    </location>
</feature>
<dbReference type="AlphaFoldDB" id="R0JS14"/>
<dbReference type="Proteomes" id="UP000016935">
    <property type="component" value="Unassembled WGS sequence"/>
</dbReference>
<dbReference type="PROSITE" id="PS50011">
    <property type="entry name" value="PROTEIN_KINASE_DOM"/>
    <property type="match status" value="1"/>
</dbReference>
<dbReference type="SUPFAM" id="SSF56112">
    <property type="entry name" value="Protein kinase-like (PK-like)"/>
    <property type="match status" value="1"/>
</dbReference>
<evidence type="ECO:0000256" key="9">
    <source>
        <dbReference type="ARBA" id="ARBA00048679"/>
    </source>
</evidence>
<dbReference type="GO" id="GO:0004674">
    <property type="term" value="F:protein serine/threonine kinase activity"/>
    <property type="evidence" value="ECO:0007669"/>
    <property type="project" value="UniProtKB-EC"/>
</dbReference>
<comment type="catalytic activity">
    <reaction evidence="8">
        <text>L-threonyl-[protein] + ATP = O-phospho-L-threonyl-[protein] + ADP + H(+)</text>
        <dbReference type="Rhea" id="RHEA:46608"/>
        <dbReference type="Rhea" id="RHEA-COMP:11060"/>
        <dbReference type="Rhea" id="RHEA-COMP:11605"/>
        <dbReference type="ChEBI" id="CHEBI:15378"/>
        <dbReference type="ChEBI" id="CHEBI:30013"/>
        <dbReference type="ChEBI" id="CHEBI:30616"/>
        <dbReference type="ChEBI" id="CHEBI:61977"/>
        <dbReference type="ChEBI" id="CHEBI:456216"/>
        <dbReference type="EC" id="2.7.11.1"/>
    </reaction>
</comment>
<evidence type="ECO:0000256" key="1">
    <source>
        <dbReference type="ARBA" id="ARBA00003747"/>
    </source>
</evidence>